<feature type="domain" description="Methionyl/Leucyl tRNA synthetase" evidence="8">
    <location>
        <begin position="88"/>
        <end position="151"/>
    </location>
</feature>
<dbReference type="STRING" id="1341132.A0A3F3QDZ7"/>
<evidence type="ECO:0000256" key="3">
    <source>
        <dbReference type="ARBA" id="ARBA00022598"/>
    </source>
</evidence>
<dbReference type="EC" id="6.1.1.4" evidence="2"/>
<dbReference type="PROSITE" id="PS00178">
    <property type="entry name" value="AA_TRNA_LIGASE_I"/>
    <property type="match status" value="1"/>
</dbReference>
<dbReference type="InterPro" id="IPR015413">
    <property type="entry name" value="Methionyl/Leucyl_tRNA_Synth"/>
</dbReference>
<dbReference type="PANTHER" id="PTHR43740">
    <property type="entry name" value="LEUCYL-TRNA SYNTHETASE"/>
    <property type="match status" value="1"/>
</dbReference>
<dbReference type="GeneID" id="38133167"/>
<keyword evidence="7" id="KW-0030">Aminoacyl-tRNA synthetase</keyword>
<comment type="similarity">
    <text evidence="1">Belongs to the class-I aminoacyl-tRNA synthetase family.</text>
</comment>
<feature type="non-terminal residue" evidence="9">
    <location>
        <position position="151"/>
    </location>
</feature>
<evidence type="ECO:0000259" key="8">
    <source>
        <dbReference type="Pfam" id="PF09334"/>
    </source>
</evidence>
<proteinExistence type="inferred from homology"/>
<dbReference type="InterPro" id="IPR001412">
    <property type="entry name" value="aa-tRNA-synth_I_CS"/>
</dbReference>
<dbReference type="InterPro" id="IPR002302">
    <property type="entry name" value="Leu-tRNA-ligase"/>
</dbReference>
<keyword evidence="3" id="KW-0436">Ligase</keyword>
<dbReference type="GO" id="GO:0005739">
    <property type="term" value="C:mitochondrion"/>
    <property type="evidence" value="ECO:0007669"/>
    <property type="project" value="TreeGrafter"/>
</dbReference>
<keyword evidence="5" id="KW-0067">ATP-binding</keyword>
<dbReference type="InterPro" id="IPR014729">
    <property type="entry name" value="Rossmann-like_a/b/a_fold"/>
</dbReference>
<gene>
    <name evidence="9" type="ORF">BDQ94DRAFT_136167</name>
</gene>
<dbReference type="GO" id="GO:0004823">
    <property type="term" value="F:leucine-tRNA ligase activity"/>
    <property type="evidence" value="ECO:0007669"/>
    <property type="project" value="UniProtKB-EC"/>
</dbReference>
<dbReference type="AlphaFoldDB" id="A0A3F3QDZ7"/>
<dbReference type="GO" id="GO:0032543">
    <property type="term" value="P:mitochondrial translation"/>
    <property type="evidence" value="ECO:0007669"/>
    <property type="project" value="TreeGrafter"/>
</dbReference>
<evidence type="ECO:0000256" key="2">
    <source>
        <dbReference type="ARBA" id="ARBA00013164"/>
    </source>
</evidence>
<accession>A0A3F3QDZ7</accession>
<dbReference type="EMBL" id="KZ852035">
    <property type="protein sequence ID" value="RDH37315.1"/>
    <property type="molecule type" value="Genomic_DNA"/>
</dbReference>
<dbReference type="RefSeq" id="XP_026630337.1">
    <property type="nucleotide sequence ID" value="XM_026764811.1"/>
</dbReference>
<keyword evidence="6" id="KW-0648">Protein biosynthesis</keyword>
<evidence type="ECO:0000313" key="9">
    <source>
        <dbReference type="EMBL" id="RDH37315.1"/>
    </source>
</evidence>
<evidence type="ECO:0000256" key="1">
    <source>
        <dbReference type="ARBA" id="ARBA00005594"/>
    </source>
</evidence>
<dbReference type="PANTHER" id="PTHR43740:SF2">
    <property type="entry name" value="LEUCINE--TRNA LIGASE, MITOCHONDRIAL"/>
    <property type="match status" value="1"/>
</dbReference>
<sequence length="151" mass="16992">MQSLLRFRLSPTRSVLPHPARWNCASRPILRPTAVPSRYATTTASATSISNKLDLLALDKKWQERWQTDSLKKPSKTSADGDAKPKSYILSMFPYPSGTLHMGHLRVYTISDVLARFYRMRGHEVLHPMGWDAFGLPAENAAIERGIDPAE</sequence>
<dbReference type="SUPFAM" id="SSF52374">
    <property type="entry name" value="Nucleotidylyl transferase"/>
    <property type="match status" value="1"/>
</dbReference>
<evidence type="ECO:0000256" key="6">
    <source>
        <dbReference type="ARBA" id="ARBA00022917"/>
    </source>
</evidence>
<name>A0A3F3QDZ7_9EURO</name>
<evidence type="ECO:0000256" key="4">
    <source>
        <dbReference type="ARBA" id="ARBA00022741"/>
    </source>
</evidence>
<protein>
    <recommendedName>
        <fullName evidence="2">leucine--tRNA ligase</fullName>
        <ecNumber evidence="2">6.1.1.4</ecNumber>
    </recommendedName>
</protein>
<evidence type="ECO:0000313" key="10">
    <source>
        <dbReference type="Proteomes" id="UP000253729"/>
    </source>
</evidence>
<evidence type="ECO:0000256" key="5">
    <source>
        <dbReference type="ARBA" id="ARBA00022840"/>
    </source>
</evidence>
<dbReference type="Pfam" id="PF09334">
    <property type="entry name" value="tRNA-synt_1g"/>
    <property type="match status" value="1"/>
</dbReference>
<dbReference type="Proteomes" id="UP000253729">
    <property type="component" value="Unassembled WGS sequence"/>
</dbReference>
<keyword evidence="4" id="KW-0547">Nucleotide-binding</keyword>
<dbReference type="GO" id="GO:0006429">
    <property type="term" value="P:leucyl-tRNA aminoacylation"/>
    <property type="evidence" value="ECO:0007669"/>
    <property type="project" value="InterPro"/>
</dbReference>
<dbReference type="Gene3D" id="3.40.50.620">
    <property type="entry name" value="HUPs"/>
    <property type="match status" value="1"/>
</dbReference>
<reference evidence="9 10" key="1">
    <citation type="submission" date="2018-07" db="EMBL/GenBank/DDBJ databases">
        <title>The genomes of Aspergillus section Nigri reveals drivers in fungal speciation.</title>
        <authorList>
            <consortium name="DOE Joint Genome Institute"/>
            <person name="Vesth T.C."/>
            <person name="Nybo J."/>
            <person name="Theobald S."/>
            <person name="Brandl J."/>
            <person name="Frisvad J.C."/>
            <person name="Nielsen K.F."/>
            <person name="Lyhne E.K."/>
            <person name="Kogle M.E."/>
            <person name="Kuo A."/>
            <person name="Riley R."/>
            <person name="Clum A."/>
            <person name="Nolan M."/>
            <person name="Lipzen A."/>
            <person name="Salamov A."/>
            <person name="Henrissat B."/>
            <person name="Wiebenga A."/>
            <person name="De vries R.P."/>
            <person name="Grigoriev I.V."/>
            <person name="Mortensen U.H."/>
            <person name="Andersen M.R."/>
            <person name="Baker S.E."/>
        </authorList>
    </citation>
    <scope>NUCLEOTIDE SEQUENCE [LARGE SCALE GENOMIC DNA]</scope>
    <source>
        <strain evidence="9 10">CBS 139.54b</strain>
    </source>
</reference>
<dbReference type="GO" id="GO:0005524">
    <property type="term" value="F:ATP binding"/>
    <property type="evidence" value="ECO:0007669"/>
    <property type="project" value="UniProtKB-KW"/>
</dbReference>
<evidence type="ECO:0000256" key="7">
    <source>
        <dbReference type="ARBA" id="ARBA00023146"/>
    </source>
</evidence>
<organism evidence="9 10">
    <name type="scientific">Aspergillus welwitschiae</name>
    <dbReference type="NCBI Taxonomy" id="1341132"/>
    <lineage>
        <taxon>Eukaryota</taxon>
        <taxon>Fungi</taxon>
        <taxon>Dikarya</taxon>
        <taxon>Ascomycota</taxon>
        <taxon>Pezizomycotina</taxon>
        <taxon>Eurotiomycetes</taxon>
        <taxon>Eurotiomycetidae</taxon>
        <taxon>Eurotiales</taxon>
        <taxon>Aspergillaceae</taxon>
        <taxon>Aspergillus</taxon>
        <taxon>Aspergillus subgen. Circumdati</taxon>
    </lineage>
</organism>
<keyword evidence="10" id="KW-1185">Reference proteome</keyword>
<dbReference type="Gene3D" id="1.10.730.10">
    <property type="entry name" value="Isoleucyl-tRNA Synthetase, Domain 1"/>
    <property type="match status" value="1"/>
</dbReference>